<comment type="cofactor">
    <cofactor evidence="2">
        <name>K(+)</name>
        <dbReference type="ChEBI" id="CHEBI:29103"/>
    </cofactor>
</comment>
<dbReference type="PANTHER" id="PTHR34265">
    <property type="entry name" value="TYPE III PANTOTHENATE KINASE"/>
    <property type="match status" value="1"/>
</dbReference>
<evidence type="ECO:0000313" key="17">
    <source>
        <dbReference type="EMBL" id="PNF74899.1"/>
    </source>
</evidence>
<evidence type="ECO:0000256" key="12">
    <source>
        <dbReference type="ARBA" id="ARBA00022958"/>
    </source>
</evidence>
<dbReference type="GO" id="GO:0004594">
    <property type="term" value="F:pantothenate kinase activity"/>
    <property type="evidence" value="ECO:0007669"/>
    <property type="project" value="UniProtKB-UniRule"/>
</dbReference>
<keyword evidence="16" id="KW-0479">Metal-binding</keyword>
<feature type="binding site" evidence="16">
    <location>
        <position position="121"/>
    </location>
    <ligand>
        <name>K(+)</name>
        <dbReference type="ChEBI" id="CHEBI:29103"/>
    </ligand>
</feature>
<comment type="similarity">
    <text evidence="14 16">Belongs to the type III pantothenate kinase family.</text>
</comment>
<dbReference type="Proteomes" id="UP000235881">
    <property type="component" value="Unassembled WGS sequence"/>
</dbReference>
<sequence>MILELDCGNSFIKWRALQVGTNDSLWGGVAASVSELLQGVSACSKQLTRGRMVSVRSDAETKQLCSSLEKVLGISISCARPSRELGGVVNGYDDYARLGLDRWLAIVAAYSIDARAALVLDLGTAVTADLISASGAHLGGYIAPGMPLLRHQLQTHTQRVRYDSVEAVSAARELVPGRSTAEAVERGCLLMLRSFVKTQIEYARSTFGNDVSLFATGGDAALITDIPVVRYVPDLVFRGLAVACP</sequence>
<feature type="active site" description="Proton acceptor" evidence="16">
    <location>
        <position position="101"/>
    </location>
</feature>
<feature type="binding site" evidence="16">
    <location>
        <position position="124"/>
    </location>
    <ligand>
        <name>ATP</name>
        <dbReference type="ChEBI" id="CHEBI:30616"/>
    </ligand>
</feature>
<evidence type="ECO:0000256" key="16">
    <source>
        <dbReference type="HAMAP-Rule" id="MF_01274"/>
    </source>
</evidence>
<comment type="catalytic activity">
    <reaction evidence="1 16">
        <text>(R)-pantothenate + ATP = (R)-4'-phosphopantothenate + ADP + H(+)</text>
        <dbReference type="Rhea" id="RHEA:16373"/>
        <dbReference type="ChEBI" id="CHEBI:10986"/>
        <dbReference type="ChEBI" id="CHEBI:15378"/>
        <dbReference type="ChEBI" id="CHEBI:29032"/>
        <dbReference type="ChEBI" id="CHEBI:30616"/>
        <dbReference type="ChEBI" id="CHEBI:456216"/>
        <dbReference type="EC" id="2.7.1.33"/>
    </reaction>
</comment>
<dbReference type="Gene3D" id="3.30.420.40">
    <property type="match status" value="2"/>
</dbReference>
<dbReference type="EC" id="2.7.1.33" evidence="6 16"/>
<dbReference type="AlphaFoldDB" id="A0A8E2QB62"/>
<dbReference type="GO" id="GO:0005737">
    <property type="term" value="C:cytoplasm"/>
    <property type="evidence" value="ECO:0007669"/>
    <property type="project" value="UniProtKB-SubCell"/>
</dbReference>
<keyword evidence="7 16" id="KW-0963">Cytoplasm</keyword>
<feature type="binding site" evidence="16">
    <location>
        <begin position="99"/>
        <end position="102"/>
    </location>
    <ligand>
        <name>substrate</name>
    </ligand>
</feature>
<reference evidence="17 18" key="1">
    <citation type="submission" date="2018-01" db="EMBL/GenBank/DDBJ databases">
        <title>Denitrification phenotypes of diverse strains of Pseudomonas stutzeri.</title>
        <authorList>
            <person name="Milligan D.A."/>
            <person name="Bergaust L."/>
            <person name="Bakken L.R."/>
            <person name="Frostegard A."/>
        </authorList>
    </citation>
    <scope>NUCLEOTIDE SEQUENCE [LARGE SCALE GENOMIC DNA]</scope>
    <source>
        <strain evidence="17 18">DSM 50238</strain>
    </source>
</reference>
<keyword evidence="11 16" id="KW-0067">ATP-binding</keyword>
<gene>
    <name evidence="16" type="primary">coaX</name>
    <name evidence="17" type="ORF">CXK95_18950</name>
</gene>
<evidence type="ECO:0000313" key="18">
    <source>
        <dbReference type="Proteomes" id="UP000235881"/>
    </source>
</evidence>
<dbReference type="GO" id="GO:0015937">
    <property type="term" value="P:coenzyme A biosynthetic process"/>
    <property type="evidence" value="ECO:0007669"/>
    <property type="project" value="UniProtKB-UniRule"/>
</dbReference>
<comment type="function">
    <text evidence="16">Catalyzes the phosphorylation of pantothenate (Pan), the first step in CoA biosynthesis.</text>
</comment>
<dbReference type="GO" id="GO:0046872">
    <property type="term" value="F:metal ion binding"/>
    <property type="evidence" value="ECO:0007669"/>
    <property type="project" value="UniProtKB-KW"/>
</dbReference>
<proteinExistence type="inferred from homology"/>
<evidence type="ECO:0000256" key="3">
    <source>
        <dbReference type="ARBA" id="ARBA00004496"/>
    </source>
</evidence>
<keyword evidence="18" id="KW-1185">Reference proteome</keyword>
<evidence type="ECO:0000256" key="11">
    <source>
        <dbReference type="ARBA" id="ARBA00022840"/>
    </source>
</evidence>
<comment type="pathway">
    <text evidence="4 16">Cofactor biosynthesis; coenzyme A biosynthesis; CoA from (R)-pantothenate: step 1/5.</text>
</comment>
<evidence type="ECO:0000256" key="7">
    <source>
        <dbReference type="ARBA" id="ARBA00022490"/>
    </source>
</evidence>
<evidence type="ECO:0000256" key="10">
    <source>
        <dbReference type="ARBA" id="ARBA00022777"/>
    </source>
</evidence>
<dbReference type="UniPathway" id="UPA00241">
    <property type="reaction ID" value="UER00352"/>
</dbReference>
<name>A0A8E2QB62_9GAMM</name>
<dbReference type="RefSeq" id="WP_102829657.1">
    <property type="nucleotide sequence ID" value="NZ_CP065721.1"/>
</dbReference>
<dbReference type="CDD" id="cd24015">
    <property type="entry name" value="ASKHA_NBD_PanK-III"/>
    <property type="match status" value="1"/>
</dbReference>
<evidence type="ECO:0000256" key="4">
    <source>
        <dbReference type="ARBA" id="ARBA00005225"/>
    </source>
</evidence>
<dbReference type="EMBL" id="POUK01000012">
    <property type="protein sequence ID" value="PNF74899.1"/>
    <property type="molecule type" value="Genomic_DNA"/>
</dbReference>
<dbReference type="HAMAP" id="MF_01274">
    <property type="entry name" value="Pantothen_kinase_3"/>
    <property type="match status" value="1"/>
</dbReference>
<organism evidence="17 18">
    <name type="scientific">Stutzerimonas degradans</name>
    <dbReference type="NCBI Taxonomy" id="2968968"/>
    <lineage>
        <taxon>Bacteria</taxon>
        <taxon>Pseudomonadati</taxon>
        <taxon>Pseudomonadota</taxon>
        <taxon>Gammaproteobacteria</taxon>
        <taxon>Pseudomonadales</taxon>
        <taxon>Pseudomonadaceae</taxon>
        <taxon>Stutzerimonas</taxon>
    </lineage>
</organism>
<comment type="caution">
    <text evidence="17">The sequence shown here is derived from an EMBL/GenBank/DDBJ whole genome shotgun (WGS) entry which is preliminary data.</text>
</comment>
<dbReference type="GO" id="GO:0005524">
    <property type="term" value="F:ATP binding"/>
    <property type="evidence" value="ECO:0007669"/>
    <property type="project" value="UniProtKB-UniRule"/>
</dbReference>
<feature type="binding site" evidence="16">
    <location>
        <begin position="6"/>
        <end position="13"/>
    </location>
    <ligand>
        <name>ATP</name>
        <dbReference type="ChEBI" id="CHEBI:30616"/>
    </ligand>
</feature>
<evidence type="ECO:0000256" key="1">
    <source>
        <dbReference type="ARBA" id="ARBA00001206"/>
    </source>
</evidence>
<keyword evidence="9 16" id="KW-0547">Nucleotide-binding</keyword>
<evidence type="ECO:0000256" key="9">
    <source>
        <dbReference type="ARBA" id="ARBA00022741"/>
    </source>
</evidence>
<comment type="subcellular location">
    <subcellularLocation>
        <location evidence="3 16">Cytoplasm</location>
    </subcellularLocation>
</comment>
<dbReference type="InterPro" id="IPR004619">
    <property type="entry name" value="Type_III_PanK"/>
</dbReference>
<evidence type="ECO:0000256" key="8">
    <source>
        <dbReference type="ARBA" id="ARBA00022679"/>
    </source>
</evidence>
<evidence type="ECO:0000256" key="15">
    <source>
        <dbReference type="ARBA" id="ARBA00040883"/>
    </source>
</evidence>
<evidence type="ECO:0000256" key="6">
    <source>
        <dbReference type="ARBA" id="ARBA00012102"/>
    </source>
</evidence>
<keyword evidence="8 16" id="KW-0808">Transferase</keyword>
<evidence type="ECO:0000256" key="5">
    <source>
        <dbReference type="ARBA" id="ARBA00011738"/>
    </source>
</evidence>
<evidence type="ECO:0000256" key="13">
    <source>
        <dbReference type="ARBA" id="ARBA00022993"/>
    </source>
</evidence>
<accession>A0A8E2QB62</accession>
<keyword evidence="13 16" id="KW-0173">Coenzyme A biosynthesis</keyword>
<evidence type="ECO:0000256" key="14">
    <source>
        <dbReference type="ARBA" id="ARBA00038036"/>
    </source>
</evidence>
<feature type="binding site" evidence="16">
    <location>
        <position position="180"/>
    </location>
    <ligand>
        <name>substrate</name>
    </ligand>
</feature>
<comment type="cofactor">
    <cofactor evidence="16">
        <name>NH4(+)</name>
        <dbReference type="ChEBI" id="CHEBI:28938"/>
    </cofactor>
    <cofactor evidence="16">
        <name>K(+)</name>
        <dbReference type="ChEBI" id="CHEBI:29103"/>
    </cofactor>
    <text evidence="16">A monovalent cation. Ammonium or potassium.</text>
</comment>
<evidence type="ECO:0000256" key="2">
    <source>
        <dbReference type="ARBA" id="ARBA00001958"/>
    </source>
</evidence>
<dbReference type="Pfam" id="PF03309">
    <property type="entry name" value="Pan_kinase"/>
    <property type="match status" value="1"/>
</dbReference>
<dbReference type="NCBIfam" id="TIGR00671">
    <property type="entry name" value="baf"/>
    <property type="match status" value="1"/>
</dbReference>
<feature type="binding site" evidence="16">
    <location>
        <position position="92"/>
    </location>
    <ligand>
        <name>substrate</name>
    </ligand>
</feature>
<dbReference type="SUPFAM" id="SSF53067">
    <property type="entry name" value="Actin-like ATPase domain"/>
    <property type="match status" value="2"/>
</dbReference>
<keyword evidence="12 16" id="KW-0630">Potassium</keyword>
<keyword evidence="10 16" id="KW-0418">Kinase</keyword>
<comment type="subunit">
    <text evidence="5 16">Homodimer.</text>
</comment>
<dbReference type="PANTHER" id="PTHR34265:SF1">
    <property type="entry name" value="TYPE III PANTOTHENATE KINASE"/>
    <property type="match status" value="1"/>
</dbReference>
<dbReference type="InterPro" id="IPR043129">
    <property type="entry name" value="ATPase_NBD"/>
</dbReference>
<protein>
    <recommendedName>
        <fullName evidence="15 16">Type III pantothenate kinase</fullName>
        <ecNumber evidence="6 16">2.7.1.33</ecNumber>
    </recommendedName>
    <alternativeName>
        <fullName evidence="16">PanK-III</fullName>
    </alternativeName>
    <alternativeName>
        <fullName evidence="16">Pantothenic acid kinase</fullName>
    </alternativeName>
</protein>